<dbReference type="SUPFAM" id="SSF48498">
    <property type="entry name" value="Tetracyclin repressor-like, C-terminal domain"/>
    <property type="match status" value="1"/>
</dbReference>
<keyword evidence="2 4" id="KW-0238">DNA-binding</keyword>
<dbReference type="PANTHER" id="PTHR30055">
    <property type="entry name" value="HTH-TYPE TRANSCRIPTIONAL REGULATOR RUTR"/>
    <property type="match status" value="1"/>
</dbReference>
<proteinExistence type="predicted"/>
<feature type="domain" description="HTH tetR-type" evidence="5">
    <location>
        <begin position="9"/>
        <end position="70"/>
    </location>
</feature>
<dbReference type="OrthoDB" id="3519192at2"/>
<dbReference type="InterPro" id="IPR036271">
    <property type="entry name" value="Tet_transcr_reg_TetR-rel_C_sf"/>
</dbReference>
<gene>
    <name evidence="6" type="ORF">EFY87_17890</name>
</gene>
<reference evidence="6 7" key="1">
    <citation type="submission" date="2018-11" db="EMBL/GenBank/DDBJ databases">
        <title>Draft genome of Simplicispira Flexivirga sp. BO-16.</title>
        <authorList>
            <person name="Im W.T."/>
        </authorList>
    </citation>
    <scope>NUCLEOTIDE SEQUENCE [LARGE SCALE GENOMIC DNA]</scope>
    <source>
        <strain evidence="6 7">BO-16</strain>
    </source>
</reference>
<keyword evidence="3" id="KW-0804">Transcription</keyword>
<keyword evidence="1" id="KW-0805">Transcription regulation</keyword>
<dbReference type="Gene3D" id="1.10.10.60">
    <property type="entry name" value="Homeodomain-like"/>
    <property type="match status" value="1"/>
</dbReference>
<dbReference type="Pfam" id="PF00440">
    <property type="entry name" value="TetR_N"/>
    <property type="match status" value="1"/>
</dbReference>
<dbReference type="InterPro" id="IPR004111">
    <property type="entry name" value="Repressor_TetR_C"/>
</dbReference>
<keyword evidence="7" id="KW-1185">Reference proteome</keyword>
<evidence type="ECO:0000313" key="6">
    <source>
        <dbReference type="EMBL" id="RNI18416.1"/>
    </source>
</evidence>
<name>A0A3M9LYN8_9MICO</name>
<dbReference type="SUPFAM" id="SSF46689">
    <property type="entry name" value="Homeodomain-like"/>
    <property type="match status" value="1"/>
</dbReference>
<organism evidence="6 7">
    <name type="scientific">Flexivirga caeni</name>
    <dbReference type="NCBI Taxonomy" id="2294115"/>
    <lineage>
        <taxon>Bacteria</taxon>
        <taxon>Bacillati</taxon>
        <taxon>Actinomycetota</taxon>
        <taxon>Actinomycetes</taxon>
        <taxon>Micrococcales</taxon>
        <taxon>Dermacoccaceae</taxon>
        <taxon>Flexivirga</taxon>
    </lineage>
</organism>
<evidence type="ECO:0000256" key="4">
    <source>
        <dbReference type="PROSITE-ProRule" id="PRU00335"/>
    </source>
</evidence>
<dbReference type="Gene3D" id="1.10.357.10">
    <property type="entry name" value="Tetracycline Repressor, domain 2"/>
    <property type="match status" value="1"/>
</dbReference>
<dbReference type="EMBL" id="RJJQ01000022">
    <property type="protein sequence ID" value="RNI18416.1"/>
    <property type="molecule type" value="Genomic_DNA"/>
</dbReference>
<evidence type="ECO:0000256" key="3">
    <source>
        <dbReference type="ARBA" id="ARBA00023163"/>
    </source>
</evidence>
<protein>
    <submittedName>
        <fullName evidence="6">TetR/AcrR family transcriptional regulator</fullName>
    </submittedName>
</protein>
<dbReference type="InterPro" id="IPR050109">
    <property type="entry name" value="HTH-type_TetR-like_transc_reg"/>
</dbReference>
<dbReference type="GO" id="GO:0000976">
    <property type="term" value="F:transcription cis-regulatory region binding"/>
    <property type="evidence" value="ECO:0007669"/>
    <property type="project" value="TreeGrafter"/>
</dbReference>
<dbReference type="AlphaFoldDB" id="A0A3M9LYN8"/>
<dbReference type="RefSeq" id="WP_123272840.1">
    <property type="nucleotide sequence ID" value="NZ_RJJQ01000022.1"/>
</dbReference>
<evidence type="ECO:0000259" key="5">
    <source>
        <dbReference type="PROSITE" id="PS50977"/>
    </source>
</evidence>
<dbReference type="InterPro" id="IPR001647">
    <property type="entry name" value="HTH_TetR"/>
</dbReference>
<feature type="DNA-binding region" description="H-T-H motif" evidence="4">
    <location>
        <begin position="33"/>
        <end position="52"/>
    </location>
</feature>
<dbReference type="Pfam" id="PF02909">
    <property type="entry name" value="TetR_C_1"/>
    <property type="match status" value="1"/>
</dbReference>
<dbReference type="InterPro" id="IPR009057">
    <property type="entry name" value="Homeodomain-like_sf"/>
</dbReference>
<evidence type="ECO:0000256" key="2">
    <source>
        <dbReference type="ARBA" id="ARBA00023125"/>
    </source>
</evidence>
<evidence type="ECO:0000256" key="1">
    <source>
        <dbReference type="ARBA" id="ARBA00023015"/>
    </source>
</evidence>
<evidence type="ECO:0000313" key="7">
    <source>
        <dbReference type="Proteomes" id="UP000271678"/>
    </source>
</evidence>
<sequence length="223" mass="24442">MPTATRTRRLSRDKIIAAVTELLERGGVDAAVSTRTIGEALRVHPTALYRHFRDMDELLREAADSIMTSLVESMPAIGDAAGLDGVACVCRDLRQVLMTHPGAARVMASGPSRMKNERAFTERLLGLLVEAGLSDNDTIYGYHALVEFTVGSAAIDSIGPARSAEEEAARHRRWRADYLAASSESFPETVRLANELYPDASEQFRFGLDLLIEGLRRRVGSQP</sequence>
<dbReference type="PANTHER" id="PTHR30055:SF151">
    <property type="entry name" value="TRANSCRIPTIONAL REGULATORY PROTEIN"/>
    <property type="match status" value="1"/>
</dbReference>
<comment type="caution">
    <text evidence="6">The sequence shown here is derived from an EMBL/GenBank/DDBJ whole genome shotgun (WGS) entry which is preliminary data.</text>
</comment>
<dbReference type="GO" id="GO:0003700">
    <property type="term" value="F:DNA-binding transcription factor activity"/>
    <property type="evidence" value="ECO:0007669"/>
    <property type="project" value="TreeGrafter"/>
</dbReference>
<dbReference type="Proteomes" id="UP000271678">
    <property type="component" value="Unassembled WGS sequence"/>
</dbReference>
<dbReference type="PROSITE" id="PS50977">
    <property type="entry name" value="HTH_TETR_2"/>
    <property type="match status" value="1"/>
</dbReference>
<dbReference type="GO" id="GO:0045892">
    <property type="term" value="P:negative regulation of DNA-templated transcription"/>
    <property type="evidence" value="ECO:0007669"/>
    <property type="project" value="InterPro"/>
</dbReference>
<accession>A0A3M9LYN8</accession>